<dbReference type="AlphaFoldDB" id="A0A1H6NMR7"/>
<dbReference type="InterPro" id="IPR052345">
    <property type="entry name" value="Rad_response_metalloprotease"/>
</dbReference>
<evidence type="ECO:0000313" key="3">
    <source>
        <dbReference type="EMBL" id="SEI17079.1"/>
    </source>
</evidence>
<dbReference type="SUPFAM" id="SSF47413">
    <property type="entry name" value="lambda repressor-like DNA-binding domains"/>
    <property type="match status" value="1"/>
</dbReference>
<dbReference type="SMART" id="SM00530">
    <property type="entry name" value="HTH_XRE"/>
    <property type="match status" value="1"/>
</dbReference>
<dbReference type="PANTHER" id="PTHR43236:SF1">
    <property type="entry name" value="BLL7220 PROTEIN"/>
    <property type="match status" value="1"/>
</dbReference>
<protein>
    <submittedName>
        <fullName evidence="3">Zn-dependent peptidase ImmA, M78 family</fullName>
    </submittedName>
</protein>
<evidence type="ECO:0000313" key="4">
    <source>
        <dbReference type="Proteomes" id="UP000182272"/>
    </source>
</evidence>
<dbReference type="PROSITE" id="PS50943">
    <property type="entry name" value="HTH_CROC1"/>
    <property type="match status" value="1"/>
</dbReference>
<sequence>MRTGILGFQSARLNQLRASTGMTQAKLAELLSCSTSNISKWEKGDSFPESSSFKKICETFGVSEKWLLEPPVRSGDTRPGFFRTQVSTCRGAKDSAEARLEWLEEVSYKLQESLEFPDVNIPSYGGGDVRLIQDCEIEQLAEECRDRWGLGRGPISDVVHVLESFGVVVARSEIGYVKMDGVSRWSAVDDRPYVLLASDKAGPIRSRFDAAHELGHLVLHRGIGTEQYKANYHLLETQAHRFASAFLMPAESFSHEIKWPTLDAFLSLKSRWKVSIAAMIKRSQDLEISGPDVALRLWKARSARGWVKKEPLDDDFEFELPKLLKRSVMMLVEHKILSKDTLRDVLGVPVVDLEELCCLPSGYFSAIEKDQVVDIRLRQKEQSKSAFDGRKSSAVLQFPSR</sequence>
<dbReference type="OrthoDB" id="9794834at2"/>
<feature type="domain" description="HTH cro/C1-type" evidence="2">
    <location>
        <begin position="13"/>
        <end position="67"/>
    </location>
</feature>
<organism evidence="3 4">
    <name type="scientific">Pseudomonas asplenii</name>
    <dbReference type="NCBI Taxonomy" id="53407"/>
    <lineage>
        <taxon>Bacteria</taxon>
        <taxon>Pseudomonadati</taxon>
        <taxon>Pseudomonadota</taxon>
        <taxon>Gammaproteobacteria</taxon>
        <taxon>Pseudomonadales</taxon>
        <taxon>Pseudomonadaceae</taxon>
        <taxon>Pseudomonas</taxon>
    </lineage>
</organism>
<dbReference type="EMBL" id="LT629972">
    <property type="protein sequence ID" value="SEI17079.1"/>
    <property type="molecule type" value="Genomic_DNA"/>
</dbReference>
<dbReference type="InterPro" id="IPR010359">
    <property type="entry name" value="IrrE_HExxH"/>
</dbReference>
<dbReference type="Gene3D" id="1.10.260.40">
    <property type="entry name" value="lambda repressor-like DNA-binding domains"/>
    <property type="match status" value="1"/>
</dbReference>
<comment type="similarity">
    <text evidence="1">Belongs to the short-chain fatty acyl-CoA assimilation regulator (ScfR) family.</text>
</comment>
<dbReference type="Proteomes" id="UP000182272">
    <property type="component" value="Chromosome I"/>
</dbReference>
<dbReference type="Pfam" id="PF06114">
    <property type="entry name" value="Peptidase_M78"/>
    <property type="match status" value="1"/>
</dbReference>
<reference evidence="3 4" key="1">
    <citation type="submission" date="2016-10" db="EMBL/GenBank/DDBJ databases">
        <authorList>
            <person name="de Groot N.N."/>
        </authorList>
    </citation>
    <scope>NUCLEOTIDE SEQUENCE [LARGE SCALE GENOMIC DNA]</scope>
    <source>
        <strain evidence="3 4">LMG 2158</strain>
    </source>
</reference>
<dbReference type="PANTHER" id="PTHR43236">
    <property type="entry name" value="ANTITOXIN HIGA1"/>
    <property type="match status" value="1"/>
</dbReference>
<dbReference type="CDD" id="cd00093">
    <property type="entry name" value="HTH_XRE"/>
    <property type="match status" value="1"/>
</dbReference>
<accession>A0A1H6NMR7</accession>
<proteinExistence type="inferred from homology"/>
<dbReference type="InterPro" id="IPR001387">
    <property type="entry name" value="Cro/C1-type_HTH"/>
</dbReference>
<dbReference type="Gene3D" id="1.10.10.2910">
    <property type="match status" value="1"/>
</dbReference>
<name>A0A1H6NMR7_9PSED</name>
<dbReference type="Pfam" id="PF12844">
    <property type="entry name" value="HTH_19"/>
    <property type="match status" value="1"/>
</dbReference>
<dbReference type="InterPro" id="IPR010982">
    <property type="entry name" value="Lambda_DNA-bd_dom_sf"/>
</dbReference>
<dbReference type="GO" id="GO:0003677">
    <property type="term" value="F:DNA binding"/>
    <property type="evidence" value="ECO:0007669"/>
    <property type="project" value="InterPro"/>
</dbReference>
<evidence type="ECO:0000256" key="1">
    <source>
        <dbReference type="ARBA" id="ARBA00007227"/>
    </source>
</evidence>
<evidence type="ECO:0000259" key="2">
    <source>
        <dbReference type="PROSITE" id="PS50943"/>
    </source>
</evidence>
<gene>
    <name evidence="3" type="ORF">SAMN05216581_3302</name>
</gene>